<dbReference type="PROSITE" id="PS51391">
    <property type="entry name" value="CID"/>
    <property type="match status" value="1"/>
</dbReference>
<dbReference type="InterPro" id="IPR045154">
    <property type="entry name" value="PCF11-like"/>
</dbReference>
<feature type="region of interest" description="Disordered" evidence="2">
    <location>
        <begin position="1"/>
        <end position="28"/>
    </location>
</feature>
<feature type="compositionally biased region" description="Basic and acidic residues" evidence="2">
    <location>
        <begin position="529"/>
        <end position="540"/>
    </location>
</feature>
<dbReference type="Gene3D" id="1.25.40.90">
    <property type="match status" value="1"/>
</dbReference>
<dbReference type="Proteomes" id="UP000737018">
    <property type="component" value="Unassembled WGS sequence"/>
</dbReference>
<feature type="domain" description="CID" evidence="3">
    <location>
        <begin position="71"/>
        <end position="199"/>
    </location>
</feature>
<evidence type="ECO:0000259" key="3">
    <source>
        <dbReference type="PROSITE" id="PS51391"/>
    </source>
</evidence>
<dbReference type="PANTHER" id="PTHR15921:SF12">
    <property type="entry name" value="POLYADENYLATION AND CLEAVAGE FACTOR HOMOLOG 4"/>
    <property type="match status" value="1"/>
</dbReference>
<dbReference type="GO" id="GO:0003729">
    <property type="term" value="F:mRNA binding"/>
    <property type="evidence" value="ECO:0007669"/>
    <property type="project" value="InterPro"/>
</dbReference>
<dbReference type="GO" id="GO:0005737">
    <property type="term" value="C:cytoplasm"/>
    <property type="evidence" value="ECO:0007669"/>
    <property type="project" value="TreeGrafter"/>
</dbReference>
<dbReference type="GO" id="GO:0000993">
    <property type="term" value="F:RNA polymerase II complex binding"/>
    <property type="evidence" value="ECO:0007669"/>
    <property type="project" value="InterPro"/>
</dbReference>
<keyword evidence="1" id="KW-0507">mRNA processing</keyword>
<dbReference type="InterPro" id="IPR047415">
    <property type="entry name" value="Pcf11_CID"/>
</dbReference>
<gene>
    <name evidence="4" type="ORF">CMV_013579</name>
</gene>
<dbReference type="AlphaFoldDB" id="A0A8J4VLU5"/>
<dbReference type="Pfam" id="PF04818">
    <property type="entry name" value="CID"/>
    <property type="match status" value="1"/>
</dbReference>
<dbReference type="GO" id="GO:0031124">
    <property type="term" value="P:mRNA 3'-end processing"/>
    <property type="evidence" value="ECO:0007669"/>
    <property type="project" value="InterPro"/>
</dbReference>
<reference evidence="4" key="1">
    <citation type="submission" date="2020-03" db="EMBL/GenBank/DDBJ databases">
        <title>Castanea mollissima Vanexum genome sequencing.</title>
        <authorList>
            <person name="Staton M."/>
        </authorList>
    </citation>
    <scope>NUCLEOTIDE SEQUENCE</scope>
    <source>
        <tissue evidence="4">Leaf</tissue>
    </source>
</reference>
<dbReference type="PANTHER" id="PTHR15921">
    <property type="entry name" value="PRE-MRNA CLEAVAGE COMPLEX II"/>
    <property type="match status" value="1"/>
</dbReference>
<comment type="caution">
    <text evidence="4">The sequence shown here is derived from an EMBL/GenBank/DDBJ whole genome shotgun (WGS) entry which is preliminary data.</text>
</comment>
<dbReference type="InterPro" id="IPR013087">
    <property type="entry name" value="Znf_C2H2_type"/>
</dbReference>
<keyword evidence="5" id="KW-1185">Reference proteome</keyword>
<dbReference type="FunFam" id="1.25.40.90:FF:000023">
    <property type="entry name" value="polyadenylation and cleavage factor homolog 4"/>
    <property type="match status" value="1"/>
</dbReference>
<dbReference type="SUPFAM" id="SSF48464">
    <property type="entry name" value="ENTH/VHS domain"/>
    <property type="match status" value="1"/>
</dbReference>
<proteinExistence type="predicted"/>
<protein>
    <recommendedName>
        <fullName evidence="3">CID domain-containing protein</fullName>
    </recommendedName>
</protein>
<dbReference type="EMBL" id="JRKL02001824">
    <property type="protein sequence ID" value="KAF3961840.1"/>
    <property type="molecule type" value="Genomic_DNA"/>
</dbReference>
<dbReference type="PROSITE" id="PS00028">
    <property type="entry name" value="ZINC_FINGER_C2H2_1"/>
    <property type="match status" value="1"/>
</dbReference>
<dbReference type="InterPro" id="IPR057242">
    <property type="entry name" value="PCFS4-like"/>
</dbReference>
<dbReference type="Pfam" id="PF23228">
    <property type="entry name" value="zf_PCFS4"/>
    <property type="match status" value="1"/>
</dbReference>
<dbReference type="CDD" id="cd16982">
    <property type="entry name" value="CID_Pcf11"/>
    <property type="match status" value="1"/>
</dbReference>
<sequence length="1027" mass="112952">MDSEKLSSVNPRATTDLGAQKPPPPPILERFRALLKQRDDELRASAGGGGGGVDDDDDDEIDESFVVPPPSSEEIVELYEMFLGELTFNSKPVITDLTIIAGEQKEHGKGIADAICARIIEVPVEQKLPSLYLLDSIVKNIGRDYVRHFSPRLPEVFCEAYRQVHPNQYNSMRHLFGTWSAVFPPSVLNKIEAQLQFNPSVNNQSSVLATMRASESPRPTHGIHVNPKYLRQLEHSTLDTNIQHPRGTSALKMYGQKPAVPYDEFDPGHAEVVSSQVGAQRLISTGDAGHTPFAFGANKVHPPSTARLARPSSPSRTGPDRSLSLAGDEFAAENSPRRFVDRASPSHPFEYGLGRVIGRDDETSGWQRKHYSDNNQKTTAVYHLGNGHEHQRPRALIDAYGNDTGKRSYNNKPLQVQRLDKNDIDSKVSPASWQNTEEEEFNWDDMSPNLGDRGTSNDFLSSAVPPFGSFRTRPGFGVQSASPLEPDNRSSWSSQAQLPAVDDSSINAEDPVSLSSFGRGSTRKISGFRTERNQNRDSRYPQEAWNMPPHLAKGRERNFHMPLLASGTSPSDCEKMTPLIDKLPDADPQISGPPTITSRIGPSLDSFGVEPRPGVVPSYMGVRPPLNVHNSHPPHLLPNFMQQKHMRSQFQSINASNTVNNLGPNRSFYIPEQQMDGFGNKELSSAKLQQLPSQHAGLIPLSQAQVTPLQPQFLPSQEVHQSAAAVLPPHFLAAPLNHGYNSRGHGATVSTGPSNPIPGVQLNILNRPLHLQGGSLPPLPPGPPPVPSQMMPLTQNAVPGVSSQQPSSAFPGLFDSLMAQGLISLNKQAQDSVGVEFNADLLKVRHESAINALYADLPRQCTTCGLRFKCQEEHRSHMDWHVTKNRMSKNRKQKPSRKWFVSVSMWLSGAEALGAEAVPGFLPTETVVEKKDDEEMAVPADEDQNACALCGEPFEEFYSDEAEEWMYKGAIYSNAPNGLTVGMDRSQLGPIVHAKCRSESSVVSSEDFRQEEGGITAEGSQRKRMRI</sequence>
<dbReference type="InterPro" id="IPR008942">
    <property type="entry name" value="ENTH_VHS"/>
</dbReference>
<accession>A0A8J4VLU5</accession>
<feature type="region of interest" description="Disordered" evidence="2">
    <location>
        <begin position="400"/>
        <end position="545"/>
    </location>
</feature>
<feature type="compositionally biased region" description="Acidic residues" evidence="2">
    <location>
        <begin position="53"/>
        <end position="62"/>
    </location>
</feature>
<evidence type="ECO:0000313" key="5">
    <source>
        <dbReference type="Proteomes" id="UP000737018"/>
    </source>
</evidence>
<dbReference type="InterPro" id="IPR006569">
    <property type="entry name" value="CID_dom"/>
</dbReference>
<feature type="region of interest" description="Disordered" evidence="2">
    <location>
        <begin position="1002"/>
        <end position="1027"/>
    </location>
</feature>
<evidence type="ECO:0000256" key="2">
    <source>
        <dbReference type="SAM" id="MobiDB-lite"/>
    </source>
</evidence>
<name>A0A8J4VLU5_9ROSI</name>
<dbReference type="GO" id="GO:0005849">
    <property type="term" value="C:mRNA cleavage factor complex"/>
    <property type="evidence" value="ECO:0007669"/>
    <property type="project" value="TreeGrafter"/>
</dbReference>
<feature type="compositionally biased region" description="Polar residues" evidence="2">
    <location>
        <begin position="1"/>
        <end position="13"/>
    </location>
</feature>
<dbReference type="SMART" id="SM00582">
    <property type="entry name" value="RPR"/>
    <property type="match status" value="1"/>
</dbReference>
<organism evidence="4 5">
    <name type="scientific">Castanea mollissima</name>
    <name type="common">Chinese chestnut</name>
    <dbReference type="NCBI Taxonomy" id="60419"/>
    <lineage>
        <taxon>Eukaryota</taxon>
        <taxon>Viridiplantae</taxon>
        <taxon>Streptophyta</taxon>
        <taxon>Embryophyta</taxon>
        <taxon>Tracheophyta</taxon>
        <taxon>Spermatophyta</taxon>
        <taxon>Magnoliopsida</taxon>
        <taxon>eudicotyledons</taxon>
        <taxon>Gunneridae</taxon>
        <taxon>Pentapetalae</taxon>
        <taxon>rosids</taxon>
        <taxon>fabids</taxon>
        <taxon>Fagales</taxon>
        <taxon>Fagaceae</taxon>
        <taxon>Castanea</taxon>
    </lineage>
</organism>
<feature type="region of interest" description="Disordered" evidence="2">
    <location>
        <begin position="296"/>
        <end position="323"/>
    </location>
</feature>
<dbReference type="OrthoDB" id="2129491at2759"/>
<dbReference type="GO" id="GO:0006369">
    <property type="term" value="P:termination of RNA polymerase II transcription"/>
    <property type="evidence" value="ECO:0007669"/>
    <property type="project" value="InterPro"/>
</dbReference>
<evidence type="ECO:0000313" key="4">
    <source>
        <dbReference type="EMBL" id="KAF3961840.1"/>
    </source>
</evidence>
<evidence type="ECO:0000256" key="1">
    <source>
        <dbReference type="ARBA" id="ARBA00022664"/>
    </source>
</evidence>
<feature type="region of interest" description="Disordered" evidence="2">
    <location>
        <begin position="42"/>
        <end position="62"/>
    </location>
</feature>